<feature type="region of interest" description="Disordered" evidence="1">
    <location>
        <begin position="279"/>
        <end position="305"/>
    </location>
</feature>
<feature type="compositionally biased region" description="Polar residues" evidence="1">
    <location>
        <begin position="283"/>
        <end position="293"/>
    </location>
</feature>
<name>G0U0P0_TRYVY</name>
<organism evidence="2">
    <name type="scientific">Trypanosoma vivax (strain Y486)</name>
    <dbReference type="NCBI Taxonomy" id="1055687"/>
    <lineage>
        <taxon>Eukaryota</taxon>
        <taxon>Discoba</taxon>
        <taxon>Euglenozoa</taxon>
        <taxon>Kinetoplastea</taxon>
        <taxon>Metakinetoplastina</taxon>
        <taxon>Trypanosomatida</taxon>
        <taxon>Trypanosomatidae</taxon>
        <taxon>Trypanosoma</taxon>
        <taxon>Duttonella</taxon>
    </lineage>
</organism>
<evidence type="ECO:0000256" key="1">
    <source>
        <dbReference type="SAM" id="MobiDB-lite"/>
    </source>
</evidence>
<proteinExistence type="predicted"/>
<evidence type="ECO:0008006" key="3">
    <source>
        <dbReference type="Google" id="ProtNLM"/>
    </source>
</evidence>
<dbReference type="AlphaFoldDB" id="G0U0P0"/>
<gene>
    <name evidence="2" type="ORF">TVY486_0802480</name>
</gene>
<protein>
    <recommendedName>
        <fullName evidence="3">Swiss Army Knife RNA repair protein HAD domain-containing protein</fullName>
    </recommendedName>
</protein>
<sequence>MELHIFDFDGTIFNSPVPSVRLRRVHGAKIFGELMRPLADKGAGWFQSLSTLSPPAVPRKPEVKEWYVLSTLDKLKVLEEQKGTPVEPGCPSPVDVCVLTGRDEKFRGRIEEILDNAGLLSVVSKLFLKPHETYGTVKYKLEVFTALITEKRPRHVYYYEDRVDQGMKLLEGVRLLFSAANRDNSSGVSIFVGMVDSKGGRCAPLCLRPLVVTARKTTCAVLVKHWWGATCRQFDSDFSGLLPFSFTLVLIDPSSCLRCEQMLSAEEEDALVAQLMSERDSYRASNPRISSGSRGPFRREAGHRK</sequence>
<reference evidence="2" key="1">
    <citation type="journal article" date="2012" name="Proc. Natl. Acad. Sci. U.S.A.">
        <title>Antigenic diversity is generated by distinct evolutionary mechanisms in African trypanosome species.</title>
        <authorList>
            <person name="Jackson A.P."/>
            <person name="Berry A."/>
            <person name="Aslett M."/>
            <person name="Allison H.C."/>
            <person name="Burton P."/>
            <person name="Vavrova-Anderson J."/>
            <person name="Brown R."/>
            <person name="Browne H."/>
            <person name="Corton N."/>
            <person name="Hauser H."/>
            <person name="Gamble J."/>
            <person name="Gilderthorp R."/>
            <person name="Marcello L."/>
            <person name="McQuillan J."/>
            <person name="Otto T.D."/>
            <person name="Quail M.A."/>
            <person name="Sanders M.J."/>
            <person name="van Tonder A."/>
            <person name="Ginger M.L."/>
            <person name="Field M.C."/>
            <person name="Barry J.D."/>
            <person name="Hertz-Fowler C."/>
            <person name="Berriman M."/>
        </authorList>
    </citation>
    <scope>NUCLEOTIDE SEQUENCE</scope>
    <source>
        <strain evidence="2">Y486</strain>
    </source>
</reference>
<accession>G0U0P0</accession>
<evidence type="ECO:0000313" key="2">
    <source>
        <dbReference type="EMBL" id="CCC49639.1"/>
    </source>
</evidence>
<dbReference type="EMBL" id="HE573024">
    <property type="protein sequence ID" value="CCC49639.1"/>
    <property type="molecule type" value="Genomic_DNA"/>
</dbReference>